<dbReference type="AlphaFoldDB" id="A0A9D1RHR8"/>
<dbReference type="InterPro" id="IPR011050">
    <property type="entry name" value="Pectin_lyase_fold/virulence"/>
</dbReference>
<dbReference type="InterPro" id="IPR012334">
    <property type="entry name" value="Pectin_lyas_fold"/>
</dbReference>
<dbReference type="SUPFAM" id="SSF51126">
    <property type="entry name" value="Pectin lyase-like"/>
    <property type="match status" value="1"/>
</dbReference>
<organism evidence="1 2">
    <name type="scientific">Candidatus Onthomorpha intestinigallinarum</name>
    <dbReference type="NCBI Taxonomy" id="2840880"/>
    <lineage>
        <taxon>Bacteria</taxon>
        <taxon>Pseudomonadati</taxon>
        <taxon>Bacteroidota</taxon>
        <taxon>Bacteroidia</taxon>
        <taxon>Bacteroidales</taxon>
        <taxon>Candidatus Onthomorpha</taxon>
    </lineage>
</organism>
<evidence type="ECO:0000313" key="1">
    <source>
        <dbReference type="EMBL" id="HIW87879.1"/>
    </source>
</evidence>
<dbReference type="PROSITE" id="PS51257">
    <property type="entry name" value="PROKAR_LIPOPROTEIN"/>
    <property type="match status" value="1"/>
</dbReference>
<gene>
    <name evidence="1" type="ORF">IAC47_06360</name>
</gene>
<dbReference type="Proteomes" id="UP000824267">
    <property type="component" value="Unassembled WGS sequence"/>
</dbReference>
<sequence>MSKAEEFLHFIVILLFSAVVFSGCVREDEFAQGDYVRLKFSSDTITFDTVFTTVGSVTKKLMVYNTENEPVKIDRICLVHGANSYYRLNVDGSTDLVVKDVEIAAKDSMFIFVRTEINPNNLSNPLLIYDSIAFHFNEKSQYVRLEAYGQDAYFHKPDHFLLSLNTQTNRYDTIRYSLAHQNCENRGIEVEGNQIYWKTDKPHVILGVCAVDSAYTLNLGNNARLYFDKNSEFWVYNAATLKAEADREAPVVFQGMRLDEYYHNVPSQWNCIRFMAGSKDNVLDNVVIKNNVIGLIVDTCVNSSPTLTINNTRIENCSNIGLYARGAKVEGKNVIVQNCGSYAVALTLGGSYEFIHCTFANYWNYSTRTDACLILNDYYVDVYDAVQYREIERANFHNCIIYGSLSEDEIEFDLLNGNVGNIYFGNCLLKYGKWQNYSSIFTNCIFNQSPLFVDASNGDVSLQSTSPAIGRGDGVWSYTVPYDINGMYRNDPPCIGALEYVPSTDRRAFGILKKKRK</sequence>
<reference evidence="1" key="1">
    <citation type="journal article" date="2021" name="PeerJ">
        <title>Extensive microbial diversity within the chicken gut microbiome revealed by metagenomics and culture.</title>
        <authorList>
            <person name="Gilroy R."/>
            <person name="Ravi A."/>
            <person name="Getino M."/>
            <person name="Pursley I."/>
            <person name="Horton D.L."/>
            <person name="Alikhan N.F."/>
            <person name="Baker D."/>
            <person name="Gharbi K."/>
            <person name="Hall N."/>
            <person name="Watson M."/>
            <person name="Adriaenssens E.M."/>
            <person name="Foster-Nyarko E."/>
            <person name="Jarju S."/>
            <person name="Secka A."/>
            <person name="Antonio M."/>
            <person name="Oren A."/>
            <person name="Chaudhuri R.R."/>
            <person name="La Ragione R."/>
            <person name="Hildebrand F."/>
            <person name="Pallen M.J."/>
        </authorList>
    </citation>
    <scope>NUCLEOTIDE SEQUENCE</scope>
    <source>
        <strain evidence="1">Gambia16-930</strain>
    </source>
</reference>
<dbReference type="Gene3D" id="2.160.20.10">
    <property type="entry name" value="Single-stranded right-handed beta-helix, Pectin lyase-like"/>
    <property type="match status" value="1"/>
</dbReference>
<accession>A0A9D1RHR8</accession>
<dbReference type="EMBL" id="DXGG01000200">
    <property type="protein sequence ID" value="HIW87879.1"/>
    <property type="molecule type" value="Genomic_DNA"/>
</dbReference>
<name>A0A9D1RHR8_9BACT</name>
<protein>
    <recommendedName>
        <fullName evidence="3">Right handed beta helix domain-containing protein</fullName>
    </recommendedName>
</protein>
<reference evidence="1" key="2">
    <citation type="submission" date="2021-04" db="EMBL/GenBank/DDBJ databases">
        <authorList>
            <person name="Gilroy R."/>
        </authorList>
    </citation>
    <scope>NUCLEOTIDE SEQUENCE</scope>
    <source>
        <strain evidence="1">Gambia16-930</strain>
    </source>
</reference>
<proteinExistence type="predicted"/>
<evidence type="ECO:0000313" key="2">
    <source>
        <dbReference type="Proteomes" id="UP000824267"/>
    </source>
</evidence>
<evidence type="ECO:0008006" key="3">
    <source>
        <dbReference type="Google" id="ProtNLM"/>
    </source>
</evidence>
<comment type="caution">
    <text evidence="1">The sequence shown here is derived from an EMBL/GenBank/DDBJ whole genome shotgun (WGS) entry which is preliminary data.</text>
</comment>